<comment type="caution">
    <text evidence="1">The sequence shown here is derived from an EMBL/GenBank/DDBJ whole genome shotgun (WGS) entry which is preliminary data.</text>
</comment>
<evidence type="ECO:0000313" key="2">
    <source>
        <dbReference type="Proteomes" id="UP000006787"/>
    </source>
</evidence>
<gene>
    <name evidence="1" type="ORF">C426_1718</name>
</gene>
<organism evidence="1 2">
    <name type="scientific">Lactococcus garvieae DCC43</name>
    <dbReference type="NCBI Taxonomy" id="1231377"/>
    <lineage>
        <taxon>Bacteria</taxon>
        <taxon>Bacillati</taxon>
        <taxon>Bacillota</taxon>
        <taxon>Bacilli</taxon>
        <taxon>Lactobacillales</taxon>
        <taxon>Streptococcaceae</taxon>
        <taxon>Lactococcus</taxon>
    </lineage>
</organism>
<dbReference type="RefSeq" id="WP_003136237.1">
    <property type="nucleotide sequence ID" value="NZ_AMQS01000029.1"/>
</dbReference>
<dbReference type="PATRIC" id="fig|1231377.3.peg.1697"/>
<protein>
    <submittedName>
        <fullName evidence="1">Uncharacterized protein</fullName>
    </submittedName>
</protein>
<dbReference type="AlphaFoldDB" id="K2PTZ8"/>
<reference evidence="1 2" key="1">
    <citation type="journal article" date="2012" name="J. Bacteriol.">
        <title>Genome Sequence of the Bacteriocin-Producing Strain Lactococcus garvieae DCC43.</title>
        <authorList>
            <person name="Gabrielsen C."/>
            <person name="Brede D.A."/>
            <person name="Hernandez P.E."/>
            <person name="Nes I.F."/>
            <person name="Diep D.B."/>
        </authorList>
    </citation>
    <scope>NUCLEOTIDE SEQUENCE [LARGE SCALE GENOMIC DNA]</scope>
    <source>
        <strain evidence="1 2">DCC43</strain>
    </source>
</reference>
<name>K2PTZ8_9LACT</name>
<dbReference type="EMBL" id="AMQS01000029">
    <property type="protein sequence ID" value="EKF50946.1"/>
    <property type="molecule type" value="Genomic_DNA"/>
</dbReference>
<proteinExistence type="predicted"/>
<sequence>MKSSWKKQRLATKKKHIKRMRSKNNRFIAFSLARAIKAMKKIGEAFRSLGTSARKVTN</sequence>
<accession>K2PTZ8</accession>
<dbReference type="Proteomes" id="UP000006787">
    <property type="component" value="Unassembled WGS sequence"/>
</dbReference>
<evidence type="ECO:0000313" key="1">
    <source>
        <dbReference type="EMBL" id="EKF50946.1"/>
    </source>
</evidence>